<evidence type="ECO:0000313" key="3">
    <source>
        <dbReference type="Proteomes" id="UP000322873"/>
    </source>
</evidence>
<name>A0A5M9K4I2_MONFR</name>
<organism evidence="2 3">
    <name type="scientific">Monilinia fructicola</name>
    <name type="common">Brown rot fungus</name>
    <name type="synonym">Ciboria fructicola</name>
    <dbReference type="NCBI Taxonomy" id="38448"/>
    <lineage>
        <taxon>Eukaryota</taxon>
        <taxon>Fungi</taxon>
        <taxon>Dikarya</taxon>
        <taxon>Ascomycota</taxon>
        <taxon>Pezizomycotina</taxon>
        <taxon>Leotiomycetes</taxon>
        <taxon>Helotiales</taxon>
        <taxon>Sclerotiniaceae</taxon>
        <taxon>Monilinia</taxon>
    </lineage>
</organism>
<keyword evidence="3" id="KW-1185">Reference proteome</keyword>
<dbReference type="AlphaFoldDB" id="A0A5M9K4I2"/>
<sequence>MKICLRDVLHTWFPRNLTWVHYGDKPKYHGPGSLKIVKREIRRAEAEEKRVLRRMQDKRNDFRRKEKKERQENRRERLTRRFWRRAGRLDRVAQEHEDDPDDSDSHVCFTSGCVLNYPSAHNRLAYQSSGRNSGTESGPFVEDPDDTEGSWTEDLEFERY</sequence>
<reference evidence="2 3" key="1">
    <citation type="submission" date="2019-06" db="EMBL/GenBank/DDBJ databases">
        <title>Genome Sequence of the Brown Rot Fungal Pathogen Monilinia fructicola.</title>
        <authorList>
            <person name="De Miccolis Angelini R.M."/>
            <person name="Landi L."/>
            <person name="Abate D."/>
            <person name="Pollastro S."/>
            <person name="Romanazzi G."/>
            <person name="Faretra F."/>
        </authorList>
    </citation>
    <scope>NUCLEOTIDE SEQUENCE [LARGE SCALE GENOMIC DNA]</scope>
    <source>
        <strain evidence="2 3">Mfrc123</strain>
    </source>
</reference>
<accession>A0A5M9K4I2</accession>
<comment type="caution">
    <text evidence="2">The sequence shown here is derived from an EMBL/GenBank/DDBJ whole genome shotgun (WGS) entry which is preliminary data.</text>
</comment>
<dbReference type="Proteomes" id="UP000322873">
    <property type="component" value="Unassembled WGS sequence"/>
</dbReference>
<evidence type="ECO:0000313" key="2">
    <source>
        <dbReference type="EMBL" id="KAA8575349.1"/>
    </source>
</evidence>
<protein>
    <submittedName>
        <fullName evidence="2">Uncharacterized protein</fullName>
    </submittedName>
</protein>
<proteinExistence type="predicted"/>
<feature type="region of interest" description="Disordered" evidence="1">
    <location>
        <begin position="126"/>
        <end position="160"/>
    </location>
</feature>
<dbReference type="VEuPathDB" id="FungiDB:MFRU_002g01420"/>
<feature type="region of interest" description="Disordered" evidence="1">
    <location>
        <begin position="54"/>
        <end position="75"/>
    </location>
</feature>
<feature type="compositionally biased region" description="Acidic residues" evidence="1">
    <location>
        <begin position="142"/>
        <end position="160"/>
    </location>
</feature>
<feature type="compositionally biased region" description="Polar residues" evidence="1">
    <location>
        <begin position="126"/>
        <end position="136"/>
    </location>
</feature>
<dbReference type="EMBL" id="VICG01000002">
    <property type="protein sequence ID" value="KAA8575349.1"/>
    <property type="molecule type" value="Genomic_DNA"/>
</dbReference>
<gene>
    <name evidence="2" type="ORF">EYC84_004521</name>
</gene>
<evidence type="ECO:0000256" key="1">
    <source>
        <dbReference type="SAM" id="MobiDB-lite"/>
    </source>
</evidence>